<accession>Q0S0S6</accession>
<gene>
    <name evidence="2" type="ordered locus">RHA1_ro07096</name>
</gene>
<proteinExistence type="predicted"/>
<evidence type="ECO:0000313" key="3">
    <source>
        <dbReference type="Proteomes" id="UP000008710"/>
    </source>
</evidence>
<feature type="domain" description="Hemerythrin-like" evidence="1">
    <location>
        <begin position="4"/>
        <end position="93"/>
    </location>
</feature>
<evidence type="ECO:0000259" key="1">
    <source>
        <dbReference type="Pfam" id="PF01814"/>
    </source>
</evidence>
<dbReference type="EMBL" id="CP000431">
    <property type="protein sequence ID" value="ABG98860.1"/>
    <property type="molecule type" value="Genomic_DNA"/>
</dbReference>
<dbReference type="AlphaFoldDB" id="Q0S0S6"/>
<reference evidence="3" key="1">
    <citation type="journal article" date="2006" name="Proc. Natl. Acad. Sci. U.S.A.">
        <title>The complete genome of Rhodococcus sp. RHA1 provides insights into a catabolic powerhouse.</title>
        <authorList>
            <person name="McLeod M.P."/>
            <person name="Warren R.L."/>
            <person name="Hsiao W.W.L."/>
            <person name="Araki N."/>
            <person name="Myhre M."/>
            <person name="Fernandes C."/>
            <person name="Miyazawa D."/>
            <person name="Wong W."/>
            <person name="Lillquist A.L."/>
            <person name="Wang D."/>
            <person name="Dosanjh M."/>
            <person name="Hara H."/>
            <person name="Petrescu A."/>
            <person name="Morin R.D."/>
            <person name="Yang G."/>
            <person name="Stott J.M."/>
            <person name="Schein J.E."/>
            <person name="Shin H."/>
            <person name="Smailus D."/>
            <person name="Siddiqui A.S."/>
            <person name="Marra M.A."/>
            <person name="Jones S.J.M."/>
            <person name="Holt R."/>
            <person name="Brinkman F.S.L."/>
            <person name="Miyauchi K."/>
            <person name="Fukuda M."/>
            <person name="Davies J.E."/>
            <person name="Mohn W.W."/>
            <person name="Eltis L.D."/>
        </authorList>
    </citation>
    <scope>NUCLEOTIDE SEQUENCE [LARGE SCALE GENOMIC DNA]</scope>
    <source>
        <strain evidence="3">RHA1</strain>
    </source>
</reference>
<sequence>MLWLMHVLHLHHIAEDTGLWPFIRARNPSASTLLDQMDADHKRIAPAISALEDAARAYRANETSRTQLLDALAALEAVLLPHLRREELDMMPVVAATMTTAEYLTIEQEFFVKPKGFRELGAEGPWIIDGLDPEGREVILHVIPAVPRFVLLHTFGWGYRRKATRLWGHGPATAVPSLSLATMERNCRDVATVERNQRDRRPY</sequence>
<dbReference type="CDD" id="cd12108">
    <property type="entry name" value="Hr-like"/>
    <property type="match status" value="1"/>
</dbReference>
<dbReference type="Pfam" id="PF01814">
    <property type="entry name" value="Hemerythrin"/>
    <property type="match status" value="1"/>
</dbReference>
<organism evidence="2 3">
    <name type="scientific">Rhodococcus jostii (strain RHA1)</name>
    <dbReference type="NCBI Taxonomy" id="101510"/>
    <lineage>
        <taxon>Bacteria</taxon>
        <taxon>Bacillati</taxon>
        <taxon>Actinomycetota</taxon>
        <taxon>Actinomycetes</taxon>
        <taxon>Mycobacteriales</taxon>
        <taxon>Nocardiaceae</taxon>
        <taxon>Rhodococcus</taxon>
    </lineage>
</organism>
<dbReference type="InterPro" id="IPR012312">
    <property type="entry name" value="Hemerythrin-like"/>
</dbReference>
<dbReference type="Gene3D" id="1.20.120.520">
    <property type="entry name" value="nmb1532 protein domain like"/>
    <property type="match status" value="1"/>
</dbReference>
<dbReference type="KEGG" id="rha:RHA1_ro07096"/>
<dbReference type="HOGENOM" id="CLU_1348048_0_0_11"/>
<dbReference type="Proteomes" id="UP000008710">
    <property type="component" value="Chromosome"/>
</dbReference>
<dbReference type="eggNOG" id="COG3945">
    <property type="taxonomic scope" value="Bacteria"/>
</dbReference>
<protein>
    <recommendedName>
        <fullName evidence="1">Hemerythrin-like domain-containing protein</fullName>
    </recommendedName>
</protein>
<evidence type="ECO:0000313" key="2">
    <source>
        <dbReference type="EMBL" id="ABG98860.1"/>
    </source>
</evidence>
<name>Q0S0S6_RHOJR</name>